<protein>
    <submittedName>
        <fullName evidence="2">Uncharacterized protein</fullName>
    </submittedName>
</protein>
<name>A0A077WAI9_9FUNG</name>
<reference evidence="2" key="1">
    <citation type="journal article" date="2014" name="Genome Announc.">
        <title>De novo whole-genome sequence and genome annotation of Lichtheimia ramosa.</title>
        <authorList>
            <person name="Linde J."/>
            <person name="Schwartze V."/>
            <person name="Binder U."/>
            <person name="Lass-Florl C."/>
            <person name="Voigt K."/>
            <person name="Horn F."/>
        </authorList>
    </citation>
    <scope>NUCLEOTIDE SEQUENCE</scope>
    <source>
        <strain evidence="2">JMRC FSU:6197</strain>
    </source>
</reference>
<evidence type="ECO:0000256" key="1">
    <source>
        <dbReference type="SAM" id="MobiDB-lite"/>
    </source>
</evidence>
<sequence length="99" mass="11595">MSRKHHVTMEEVEDSGDEQQRLNRNQSSQQPSGFVYDACESAKQTYAPSDRNAGWERVEEAEARARKERQQADMESNQERKNAEQTAQMMDEYLQGQRR</sequence>
<accession>A0A077WAI9</accession>
<proteinExistence type="predicted"/>
<dbReference type="AlphaFoldDB" id="A0A077WAI9"/>
<evidence type="ECO:0000313" key="2">
    <source>
        <dbReference type="EMBL" id="CDS03579.1"/>
    </source>
</evidence>
<feature type="region of interest" description="Disordered" evidence="1">
    <location>
        <begin position="1"/>
        <end position="99"/>
    </location>
</feature>
<dbReference type="EMBL" id="LK023313">
    <property type="protein sequence ID" value="CDS03579.1"/>
    <property type="molecule type" value="Genomic_DNA"/>
</dbReference>
<organism evidence="2">
    <name type="scientific">Lichtheimia ramosa</name>
    <dbReference type="NCBI Taxonomy" id="688394"/>
    <lineage>
        <taxon>Eukaryota</taxon>
        <taxon>Fungi</taxon>
        <taxon>Fungi incertae sedis</taxon>
        <taxon>Mucoromycota</taxon>
        <taxon>Mucoromycotina</taxon>
        <taxon>Mucoromycetes</taxon>
        <taxon>Mucorales</taxon>
        <taxon>Lichtheimiaceae</taxon>
        <taxon>Lichtheimia</taxon>
    </lineage>
</organism>
<gene>
    <name evidence="2" type="ORF">LRAMOSA00981</name>
</gene>
<feature type="compositionally biased region" description="Basic and acidic residues" evidence="1">
    <location>
        <begin position="53"/>
        <end position="83"/>
    </location>
</feature>